<feature type="compositionally biased region" description="Basic and acidic residues" evidence="1">
    <location>
        <begin position="9"/>
        <end position="20"/>
    </location>
</feature>
<evidence type="ECO:0000256" key="1">
    <source>
        <dbReference type="SAM" id="MobiDB-lite"/>
    </source>
</evidence>
<dbReference type="CDD" id="cd06170">
    <property type="entry name" value="LuxR_C_like"/>
    <property type="match status" value="1"/>
</dbReference>
<proteinExistence type="predicted"/>
<dbReference type="Gene3D" id="1.10.10.10">
    <property type="entry name" value="Winged helix-like DNA-binding domain superfamily/Winged helix DNA-binding domain"/>
    <property type="match status" value="1"/>
</dbReference>
<keyword evidence="4" id="KW-1185">Reference proteome</keyword>
<dbReference type="SMART" id="SM00421">
    <property type="entry name" value="HTH_LUXR"/>
    <property type="match status" value="1"/>
</dbReference>
<reference evidence="3 4" key="1">
    <citation type="submission" date="2020-08" db="EMBL/GenBank/DDBJ databases">
        <title>Sequencing the genomes of 1000 actinobacteria strains.</title>
        <authorList>
            <person name="Klenk H.-P."/>
        </authorList>
    </citation>
    <scope>NUCLEOTIDE SEQUENCE [LARGE SCALE GENOMIC DNA]</scope>
    <source>
        <strain evidence="3 4">DSM 45809</strain>
    </source>
</reference>
<gene>
    <name evidence="3" type="ORF">BJY16_002617</name>
</gene>
<dbReference type="InterPro" id="IPR051797">
    <property type="entry name" value="TrmB-like"/>
</dbReference>
<dbReference type="InterPro" id="IPR036388">
    <property type="entry name" value="WH-like_DNA-bd_sf"/>
</dbReference>
<dbReference type="GO" id="GO:0006355">
    <property type="term" value="P:regulation of DNA-templated transcription"/>
    <property type="evidence" value="ECO:0007669"/>
    <property type="project" value="InterPro"/>
</dbReference>
<dbReference type="InterPro" id="IPR000792">
    <property type="entry name" value="Tscrpt_reg_LuxR_C"/>
</dbReference>
<dbReference type="EMBL" id="JACHNB010000001">
    <property type="protein sequence ID" value="MBB4739158.1"/>
    <property type="molecule type" value="Genomic_DNA"/>
</dbReference>
<dbReference type="Proteomes" id="UP000546162">
    <property type="component" value="Unassembled WGS sequence"/>
</dbReference>
<feature type="domain" description="HTH luxR-type" evidence="2">
    <location>
        <begin position="269"/>
        <end position="334"/>
    </location>
</feature>
<sequence length="345" mass="38346">MPFQDLTAESEKSASDEDDTRLSDDDIKIYEFFTRPTCSLDDYCREHGAAARPDRVARLIRLGLLRGDLRDPAILHAASPGLAAADLAMPMEEQARGLAEQSERIRREFVSLTPLYEKAAAAGAALSSTEVLTDVREIRIRLAQLTNRVRHTTIAAHPNLPDPEGMRAGLELDEQLLRRGVEVRGLFTHTVRRYHVAVEHLRAFAALGAQVRTTSMVPARMVVFDNEVAVIPRSHEGQVGAAILHEPPVISFLVRLFEHMWGRSTELVEDEAQTVVEQIELEILRELTQGRTDESVARRLGISTRTLRRYTTSLCDRLGAGSRFQLAVQAMRAGLISGAPEPVDD</sequence>
<feature type="region of interest" description="Disordered" evidence="1">
    <location>
        <begin position="1"/>
        <end position="20"/>
    </location>
</feature>
<name>A0A7W7M6V3_9ACTN</name>
<dbReference type="Pfam" id="PF00196">
    <property type="entry name" value="GerE"/>
    <property type="match status" value="1"/>
</dbReference>
<evidence type="ECO:0000313" key="4">
    <source>
        <dbReference type="Proteomes" id="UP000546162"/>
    </source>
</evidence>
<evidence type="ECO:0000259" key="2">
    <source>
        <dbReference type="PROSITE" id="PS50043"/>
    </source>
</evidence>
<organism evidence="3 4">
    <name type="scientific">Actinoplanes octamycinicus</name>
    <dbReference type="NCBI Taxonomy" id="135948"/>
    <lineage>
        <taxon>Bacteria</taxon>
        <taxon>Bacillati</taxon>
        <taxon>Actinomycetota</taxon>
        <taxon>Actinomycetes</taxon>
        <taxon>Micromonosporales</taxon>
        <taxon>Micromonosporaceae</taxon>
        <taxon>Actinoplanes</taxon>
    </lineage>
</organism>
<dbReference type="PANTHER" id="PTHR34293:SF1">
    <property type="entry name" value="HTH-TYPE TRANSCRIPTIONAL REGULATOR TRMBL2"/>
    <property type="match status" value="1"/>
</dbReference>
<dbReference type="PANTHER" id="PTHR34293">
    <property type="entry name" value="HTH-TYPE TRANSCRIPTIONAL REGULATOR TRMBL2"/>
    <property type="match status" value="1"/>
</dbReference>
<dbReference type="InterPro" id="IPR016032">
    <property type="entry name" value="Sig_transdc_resp-reg_C-effctor"/>
</dbReference>
<protein>
    <submittedName>
        <fullName evidence="3">DNA-binding CsgD family transcriptional regulator</fullName>
    </submittedName>
</protein>
<dbReference type="GO" id="GO:0003677">
    <property type="term" value="F:DNA binding"/>
    <property type="evidence" value="ECO:0007669"/>
    <property type="project" value="UniProtKB-KW"/>
</dbReference>
<accession>A0A7W7M6V3</accession>
<comment type="caution">
    <text evidence="3">The sequence shown here is derived from an EMBL/GenBank/DDBJ whole genome shotgun (WGS) entry which is preliminary data.</text>
</comment>
<dbReference type="SUPFAM" id="SSF46894">
    <property type="entry name" value="C-terminal effector domain of the bipartite response regulators"/>
    <property type="match status" value="1"/>
</dbReference>
<dbReference type="AlphaFoldDB" id="A0A7W7M6V3"/>
<dbReference type="RefSeq" id="WP_185039734.1">
    <property type="nucleotide sequence ID" value="NZ_BAABFG010000005.1"/>
</dbReference>
<dbReference type="PRINTS" id="PR00038">
    <property type="entry name" value="HTHLUXR"/>
</dbReference>
<evidence type="ECO:0000313" key="3">
    <source>
        <dbReference type="EMBL" id="MBB4739158.1"/>
    </source>
</evidence>
<keyword evidence="3" id="KW-0238">DNA-binding</keyword>
<dbReference type="PROSITE" id="PS50043">
    <property type="entry name" value="HTH_LUXR_2"/>
    <property type="match status" value="1"/>
</dbReference>